<dbReference type="PROSITE" id="PS50885">
    <property type="entry name" value="HAMP"/>
    <property type="match status" value="1"/>
</dbReference>
<dbReference type="RefSeq" id="WP_064517665.1">
    <property type="nucleotide sequence ID" value="NZ_CBCSBH010000015.1"/>
</dbReference>
<evidence type="ECO:0000313" key="5">
    <source>
        <dbReference type="EMBL" id="ANI31654.1"/>
    </source>
</evidence>
<feature type="transmembrane region" description="Helical" evidence="2">
    <location>
        <begin position="337"/>
        <end position="356"/>
    </location>
</feature>
<dbReference type="EMBL" id="CP010029">
    <property type="protein sequence ID" value="ANI31654.1"/>
    <property type="molecule type" value="Genomic_DNA"/>
</dbReference>
<feature type="region of interest" description="Disordered" evidence="1">
    <location>
        <begin position="746"/>
        <end position="767"/>
    </location>
</feature>
<dbReference type="Gene3D" id="1.10.3210.10">
    <property type="entry name" value="Hypothetical protein af1432"/>
    <property type="match status" value="2"/>
</dbReference>
<evidence type="ECO:0000259" key="3">
    <source>
        <dbReference type="PROSITE" id="PS50885"/>
    </source>
</evidence>
<evidence type="ECO:0000256" key="2">
    <source>
        <dbReference type="SAM" id="Phobius"/>
    </source>
</evidence>
<proteinExistence type="predicted"/>
<dbReference type="Proteomes" id="UP000266744">
    <property type="component" value="Chromosome"/>
</dbReference>
<dbReference type="CDD" id="cd18773">
    <property type="entry name" value="PDC1_HK_sensor"/>
    <property type="match status" value="1"/>
</dbReference>
<organism evidence="5 6">
    <name type="scientific">Yersinia entomophaga</name>
    <dbReference type="NCBI Taxonomy" id="935293"/>
    <lineage>
        <taxon>Bacteria</taxon>
        <taxon>Pseudomonadati</taxon>
        <taxon>Pseudomonadota</taxon>
        <taxon>Gammaproteobacteria</taxon>
        <taxon>Enterobacterales</taxon>
        <taxon>Yersiniaceae</taxon>
        <taxon>Yersinia</taxon>
    </lineage>
</organism>
<name>A0ABN4PXS1_YERET</name>
<dbReference type="InterPro" id="IPR003607">
    <property type="entry name" value="HD/PDEase_dom"/>
</dbReference>
<dbReference type="SUPFAM" id="SSF103190">
    <property type="entry name" value="Sensory domain-like"/>
    <property type="match status" value="1"/>
</dbReference>
<evidence type="ECO:0000259" key="4">
    <source>
        <dbReference type="PROSITE" id="PS51832"/>
    </source>
</evidence>
<evidence type="ECO:0000256" key="1">
    <source>
        <dbReference type="SAM" id="MobiDB-lite"/>
    </source>
</evidence>
<dbReference type="PANTHER" id="PTHR43155">
    <property type="entry name" value="CYCLIC DI-GMP PHOSPHODIESTERASE PA4108-RELATED"/>
    <property type="match status" value="1"/>
</dbReference>
<gene>
    <name evidence="5" type="ORF">PL78_17750</name>
</gene>
<feature type="transmembrane region" description="Helical" evidence="2">
    <location>
        <begin position="12"/>
        <end position="36"/>
    </location>
</feature>
<dbReference type="Gene3D" id="6.10.340.10">
    <property type="match status" value="1"/>
</dbReference>
<protein>
    <submittedName>
        <fullName evidence="5">Metal-dependent phosphohydrolase</fullName>
    </submittedName>
</protein>
<reference evidence="6" key="1">
    <citation type="journal article" date="2016" name="Toxins">
        <title>The Draft Genome Sequence of the Yersinia entomophaga Entomopathogenic Type Strain MH96T.</title>
        <authorList>
            <person name="Hurst M.R."/>
            <person name="Beattie A."/>
            <person name="Altermann E."/>
            <person name="Moraga R.M."/>
            <person name="Harper L.A."/>
            <person name="Calder J."/>
            <person name="Laugraud A."/>
        </authorList>
    </citation>
    <scope>NUCLEOTIDE SEQUENCE [LARGE SCALE GENOMIC DNA]</scope>
    <source>
        <strain evidence="6">MH96</strain>
    </source>
</reference>
<dbReference type="InterPro" id="IPR003660">
    <property type="entry name" value="HAMP_dom"/>
</dbReference>
<dbReference type="InterPro" id="IPR029151">
    <property type="entry name" value="Sensor-like_sf"/>
</dbReference>
<dbReference type="InterPro" id="IPR037522">
    <property type="entry name" value="HD_GYP_dom"/>
</dbReference>
<dbReference type="SUPFAM" id="SSF109604">
    <property type="entry name" value="HD-domain/PDEase-like"/>
    <property type="match status" value="2"/>
</dbReference>
<keyword evidence="6" id="KW-1185">Reference proteome</keyword>
<feature type="domain" description="HAMP" evidence="3">
    <location>
        <begin position="356"/>
        <end position="409"/>
    </location>
</feature>
<dbReference type="Gene3D" id="3.30.450.20">
    <property type="entry name" value="PAS domain"/>
    <property type="match status" value="1"/>
</dbReference>
<keyword evidence="2" id="KW-1133">Transmembrane helix</keyword>
<dbReference type="SUPFAM" id="SSF55781">
    <property type="entry name" value="GAF domain-like"/>
    <property type="match status" value="1"/>
</dbReference>
<dbReference type="CDD" id="cd00077">
    <property type="entry name" value="HDc"/>
    <property type="match status" value="2"/>
</dbReference>
<accession>A0ABN4PXS1</accession>
<evidence type="ECO:0000313" key="6">
    <source>
        <dbReference type="Proteomes" id="UP000266744"/>
    </source>
</evidence>
<sequence length="962" mass="109106">MLRMTLSLKNRYPLHIQIASLFTLLILIIGTVIILFNHHQLTKLTESSTLEQYQKTGKAIATELDSITHSMSMSVNILASLPITDNTVFERQMVSIERLSEILNSNKYASAIYSGYDNGDFFLLRRASNTNRPILGAPPNTEWIIQRSQIAGESPIKDYIFLDAKQQIIANRRVEKDPFDPRLRTWFTSALQNNGVTISPVYIYHATKEPGITFSKRALNRSSVVGMDISLASLSEFLQQQNLPIGSQAVIIDAKNDAIASLNSRGESQSISPVLVSLLGLKTSSTGATSQSHIFTSEQQEWYGSIIPINENKYQLIIATPSSYLTANANQIRNNSTLIACALLLLTLPIIWFFSLRISHPLIRLRQDADAISHLHFDERESEPSVIQEIDELHASMKKMKLTLNQFISMGNILAAGHNFAAQMEGLLLETTQIASMSGGVIFLNDAKNPAFLPIAFQWKNQSIDVSNMPKLAISDSYFTPFNPVMYGRTSSGIVNKDNLWPALYEVLADQLPLRFIIAPIRGHDDHLLGFLLLFDDESINHERKYSRIQLVNALVGSLSISVEAQHLLQEQKNLLDSFIKLIAGAIDAKSAYTGGHCQRVPVITEMLAKVAVEMKEGPFADFSLSNDEWEELRTACWLHDCGKITTPEFIVDKATKLETIYNRIHEIRMRFEVLKREKEIDFLRQCLAQSGQEPDCSQINQELRKLDEDYYFIAQTNIGQEGLSDEAIKRIHDIAQHRWTRTLDDRTGLGNEEMSRKNRTPQKPLPAQEPLLADKEEHIIYRDDKIKHPEYYDFKLQPPTHLYNHGEMYNLSIRRGTLTEEDRYKINEHIMQTIIMLKKLPFPRTMSNVPTIAGGHHERMDGKGYPNQLNAQQMSLTMRMMAIADVFEALTAADRPYKAGKKLSESLNIMANMVNDNHLDRQLFILFIESGIWQDYAKTYIQPEQVDLIDITTLLRKVGTP</sequence>
<dbReference type="SMART" id="SM00471">
    <property type="entry name" value="HDc"/>
    <property type="match status" value="1"/>
</dbReference>
<keyword evidence="2" id="KW-0812">Transmembrane</keyword>
<dbReference type="PANTHER" id="PTHR43155:SF2">
    <property type="entry name" value="CYCLIC DI-GMP PHOSPHODIESTERASE PA4108"/>
    <property type="match status" value="1"/>
</dbReference>
<dbReference type="Pfam" id="PF13487">
    <property type="entry name" value="HD_5"/>
    <property type="match status" value="1"/>
</dbReference>
<feature type="domain" description="HD-GYP" evidence="4">
    <location>
        <begin position="729"/>
        <end position="943"/>
    </location>
</feature>
<dbReference type="PROSITE" id="PS51832">
    <property type="entry name" value="HD_GYP"/>
    <property type="match status" value="1"/>
</dbReference>
<keyword evidence="2" id="KW-0472">Membrane</keyword>